<evidence type="ECO:0000256" key="7">
    <source>
        <dbReference type="ARBA" id="ARBA00023204"/>
    </source>
</evidence>
<comment type="caution">
    <text evidence="10">The sequence shown here is derived from an EMBL/GenBank/DDBJ whole genome shotgun (WGS) entry which is preliminary data.</text>
</comment>
<dbReference type="AlphaFoldDB" id="A0A9D1RZQ2"/>
<evidence type="ECO:0000256" key="2">
    <source>
        <dbReference type="ARBA" id="ARBA00022763"/>
    </source>
</evidence>
<keyword evidence="7" id="KW-0234">DNA repair</keyword>
<dbReference type="Pfam" id="PF00271">
    <property type="entry name" value="Helicase_C"/>
    <property type="match status" value="1"/>
</dbReference>
<evidence type="ECO:0000256" key="3">
    <source>
        <dbReference type="ARBA" id="ARBA00022801"/>
    </source>
</evidence>
<dbReference type="GO" id="GO:0006281">
    <property type="term" value="P:DNA repair"/>
    <property type="evidence" value="ECO:0007669"/>
    <property type="project" value="UniProtKB-KW"/>
</dbReference>
<dbReference type="GO" id="GO:0005524">
    <property type="term" value="F:ATP binding"/>
    <property type="evidence" value="ECO:0007669"/>
    <property type="project" value="UniProtKB-KW"/>
</dbReference>
<dbReference type="InterPro" id="IPR027417">
    <property type="entry name" value="P-loop_NTPase"/>
</dbReference>
<dbReference type="SMART" id="SM00487">
    <property type="entry name" value="DEXDc"/>
    <property type="match status" value="1"/>
</dbReference>
<dbReference type="InterPro" id="IPR011545">
    <property type="entry name" value="DEAD/DEAH_box_helicase_dom"/>
</dbReference>
<gene>
    <name evidence="10" type="ORF">H9867_08985</name>
</gene>
<evidence type="ECO:0000259" key="8">
    <source>
        <dbReference type="PROSITE" id="PS51192"/>
    </source>
</evidence>
<dbReference type="SUPFAM" id="SSF52540">
    <property type="entry name" value="P-loop containing nucleoside triphosphate hydrolases"/>
    <property type="match status" value="1"/>
</dbReference>
<protein>
    <submittedName>
        <fullName evidence="10">ATP-dependent DNA helicase RecG</fullName>
    </submittedName>
</protein>
<accession>A0A9D1RZQ2</accession>
<evidence type="ECO:0000256" key="6">
    <source>
        <dbReference type="ARBA" id="ARBA00023125"/>
    </source>
</evidence>
<dbReference type="CDD" id="cd04488">
    <property type="entry name" value="RecG_wedge_OBF"/>
    <property type="match status" value="1"/>
</dbReference>
<evidence type="ECO:0000256" key="4">
    <source>
        <dbReference type="ARBA" id="ARBA00022806"/>
    </source>
</evidence>
<keyword evidence="6" id="KW-0238">DNA-binding</keyword>
<keyword evidence="3" id="KW-0378">Hydrolase</keyword>
<keyword evidence="4 10" id="KW-0347">Helicase</keyword>
<evidence type="ECO:0000313" key="10">
    <source>
        <dbReference type="EMBL" id="HIW96595.1"/>
    </source>
</evidence>
<dbReference type="InterPro" id="IPR014001">
    <property type="entry name" value="Helicase_ATP-bd"/>
</dbReference>
<reference evidence="10" key="2">
    <citation type="submission" date="2021-04" db="EMBL/GenBank/DDBJ databases">
        <authorList>
            <person name="Gilroy R."/>
        </authorList>
    </citation>
    <scope>NUCLEOTIDE SEQUENCE</scope>
    <source>
        <strain evidence="10">4376</strain>
    </source>
</reference>
<dbReference type="EMBL" id="DXFZ01000108">
    <property type="protein sequence ID" value="HIW96595.1"/>
    <property type="molecule type" value="Genomic_DNA"/>
</dbReference>
<dbReference type="Pfam" id="PF19833">
    <property type="entry name" value="RecG_dom3_C"/>
    <property type="match status" value="1"/>
</dbReference>
<dbReference type="SUPFAM" id="SSF50249">
    <property type="entry name" value="Nucleic acid-binding proteins"/>
    <property type="match status" value="1"/>
</dbReference>
<keyword evidence="1" id="KW-0547">Nucleotide-binding</keyword>
<organism evidence="10 11">
    <name type="scientific">Candidatus Corynebacterium gallistercoris</name>
    <dbReference type="NCBI Taxonomy" id="2838530"/>
    <lineage>
        <taxon>Bacteria</taxon>
        <taxon>Bacillati</taxon>
        <taxon>Actinomycetota</taxon>
        <taxon>Actinomycetes</taxon>
        <taxon>Mycobacteriales</taxon>
        <taxon>Corynebacteriaceae</taxon>
        <taxon>Corynebacterium</taxon>
    </lineage>
</organism>
<evidence type="ECO:0000256" key="1">
    <source>
        <dbReference type="ARBA" id="ARBA00022741"/>
    </source>
</evidence>
<dbReference type="InterPro" id="IPR012340">
    <property type="entry name" value="NA-bd_OB-fold"/>
</dbReference>
<evidence type="ECO:0000313" key="11">
    <source>
        <dbReference type="Proteomes" id="UP000824189"/>
    </source>
</evidence>
<dbReference type="GO" id="GO:0003678">
    <property type="term" value="F:DNA helicase activity"/>
    <property type="evidence" value="ECO:0007669"/>
    <property type="project" value="TreeGrafter"/>
</dbReference>
<keyword evidence="5" id="KW-0067">ATP-binding</keyword>
<dbReference type="Proteomes" id="UP000824189">
    <property type="component" value="Unassembled WGS sequence"/>
</dbReference>
<dbReference type="PANTHER" id="PTHR47964">
    <property type="entry name" value="ATP-DEPENDENT DNA HELICASE HOMOLOG RECG, CHLOROPLASTIC"/>
    <property type="match status" value="1"/>
</dbReference>
<dbReference type="PROSITE" id="PS51192">
    <property type="entry name" value="HELICASE_ATP_BIND_1"/>
    <property type="match status" value="1"/>
</dbReference>
<feature type="domain" description="Helicase ATP-binding" evidence="8">
    <location>
        <begin position="311"/>
        <end position="475"/>
    </location>
</feature>
<dbReference type="SMART" id="SM00490">
    <property type="entry name" value="HELICc"/>
    <property type="match status" value="1"/>
</dbReference>
<dbReference type="Pfam" id="PF00270">
    <property type="entry name" value="DEAD"/>
    <property type="match status" value="1"/>
</dbReference>
<dbReference type="InterPro" id="IPR001650">
    <property type="entry name" value="Helicase_C-like"/>
</dbReference>
<dbReference type="PANTHER" id="PTHR47964:SF1">
    <property type="entry name" value="ATP-DEPENDENT DNA HELICASE HOMOLOG RECG, CHLOROPLASTIC"/>
    <property type="match status" value="1"/>
</dbReference>
<sequence>MLGWSDPRTLSGIITPDRARRLADKPGIKTVTDAVFNYPRTYVRMGSTQALDEFSIGEKYTCVAKILTLARKDNFSARGPRQFITFTFDDGTVTMDSALFGNPRMHEAYLQPGTIVLLHGKLDVFRDRWQLKNPSYVTMFPVEGGKFGAYGPLKTIVDVAGSELKAEELLTRPWMPSYRRMPGTSTAELLGVMDFVLAALPHVPEVLPHPQEHPGAPPWPVDEEGEDLISFDAALRSIHQPPSDGPFTAESRIKFNEALQLQLVMALRRADAAKRTAVPLVAGRGTEELRESLPFTLSPGQAAAWEKISAALDSADPASLMLQGEVGSGKTVVALLAMLQAVDSGMQCAFVAPTEVLAVQHARTLTRLLETTSVGVTVLTGSQKTAARKQALLDIVSGQANIVVGTHAVIQDSVEFYDLGLVVVDEQHRFGVRQRDRLREVAPVDRTPHMMVMTATPIPRTVAMTMFGDLTPVRLEGLPQGRGEVSTTVVPEYKPRWMDRIWQRMREEIDAGRQAFIVVPKIEGDRGVRWWYERLLADPLSGYHVAMLHGKMAAEDKDQVMQDFAAGKVNVLVATTVIEVGVDVPNATMMVIVDAENFGVSQLHQLRGRVGRGQANAVCLLHTSVDEDHPSYRRLEAVAATHDGFELAELDLRQRAEGDVLGQDQSGAGARRAQLLDLADDQNIIIQARDYAEQLVAYDDALARALVVDIEVEDQEYIERS</sequence>
<dbReference type="Gene3D" id="3.40.50.300">
    <property type="entry name" value="P-loop containing nucleotide triphosphate hydrolases"/>
    <property type="match status" value="2"/>
</dbReference>
<proteinExistence type="predicted"/>
<name>A0A9D1RZQ2_9CORY</name>
<keyword evidence="2" id="KW-0227">DNA damage</keyword>
<dbReference type="InterPro" id="IPR047112">
    <property type="entry name" value="RecG/Mfd"/>
</dbReference>
<dbReference type="GO" id="GO:0016787">
    <property type="term" value="F:hydrolase activity"/>
    <property type="evidence" value="ECO:0007669"/>
    <property type="project" value="UniProtKB-KW"/>
</dbReference>
<evidence type="ECO:0000256" key="5">
    <source>
        <dbReference type="ARBA" id="ARBA00022840"/>
    </source>
</evidence>
<reference evidence="10" key="1">
    <citation type="journal article" date="2021" name="PeerJ">
        <title>Extensive microbial diversity within the chicken gut microbiome revealed by metagenomics and culture.</title>
        <authorList>
            <person name="Gilroy R."/>
            <person name="Ravi A."/>
            <person name="Getino M."/>
            <person name="Pursley I."/>
            <person name="Horton D.L."/>
            <person name="Alikhan N.F."/>
            <person name="Baker D."/>
            <person name="Gharbi K."/>
            <person name="Hall N."/>
            <person name="Watson M."/>
            <person name="Adriaenssens E.M."/>
            <person name="Foster-Nyarko E."/>
            <person name="Jarju S."/>
            <person name="Secka A."/>
            <person name="Antonio M."/>
            <person name="Oren A."/>
            <person name="Chaudhuri R.R."/>
            <person name="La Ragione R."/>
            <person name="Hildebrand F."/>
            <person name="Pallen M.J."/>
        </authorList>
    </citation>
    <scope>NUCLEOTIDE SEQUENCE</scope>
    <source>
        <strain evidence="10">4376</strain>
    </source>
</reference>
<dbReference type="InterPro" id="IPR045562">
    <property type="entry name" value="RecG_dom3_C"/>
</dbReference>
<dbReference type="PROSITE" id="PS51194">
    <property type="entry name" value="HELICASE_CTER"/>
    <property type="match status" value="1"/>
</dbReference>
<dbReference type="GO" id="GO:0003677">
    <property type="term" value="F:DNA binding"/>
    <property type="evidence" value="ECO:0007669"/>
    <property type="project" value="UniProtKB-KW"/>
</dbReference>
<evidence type="ECO:0000259" key="9">
    <source>
        <dbReference type="PROSITE" id="PS51194"/>
    </source>
</evidence>
<feature type="domain" description="Helicase C-terminal" evidence="9">
    <location>
        <begin position="497"/>
        <end position="653"/>
    </location>
</feature>